<dbReference type="Proteomes" id="UP000275267">
    <property type="component" value="Unassembled WGS sequence"/>
</dbReference>
<dbReference type="OrthoDB" id="668684at2759"/>
<protein>
    <recommendedName>
        <fullName evidence="1">F-box domain-containing protein</fullName>
    </recommendedName>
</protein>
<reference evidence="3" key="1">
    <citation type="journal article" date="2019" name="Nat. Commun.">
        <title>The genome of broomcorn millet.</title>
        <authorList>
            <person name="Zou C."/>
            <person name="Miki D."/>
            <person name="Li D."/>
            <person name="Tang Q."/>
            <person name="Xiao L."/>
            <person name="Rajput S."/>
            <person name="Deng P."/>
            <person name="Jia W."/>
            <person name="Huang R."/>
            <person name="Zhang M."/>
            <person name="Sun Y."/>
            <person name="Hu J."/>
            <person name="Fu X."/>
            <person name="Schnable P.S."/>
            <person name="Li F."/>
            <person name="Zhang H."/>
            <person name="Feng B."/>
            <person name="Zhu X."/>
            <person name="Liu R."/>
            <person name="Schnable J.C."/>
            <person name="Zhu J.-K."/>
            <person name="Zhang H."/>
        </authorList>
    </citation>
    <scope>NUCLEOTIDE SEQUENCE [LARGE SCALE GENOMIC DNA]</scope>
</reference>
<accession>A0A3L6SJ91</accession>
<evidence type="ECO:0000313" key="2">
    <source>
        <dbReference type="EMBL" id="RLN19986.1"/>
    </source>
</evidence>
<gene>
    <name evidence="2" type="ORF">C2845_PM02G25360</name>
</gene>
<dbReference type="STRING" id="4540.A0A3L6SJ91"/>
<sequence length="376" mass="42523">MAAAVPELSDDVLAEVLRRLAPRGLATSRCVCRAWRDAIDAHRLLRADLLPRSVGGIFMEYCALYSPEFFSRPSASRPPISGSLDFMPAVRRVLSHCAGLLLCGWHGHVRYVANPATRRFARLPPSPPPTFGEAFDQAACLVYDPTVSPHYEVFLIPVLPEEHETKLDSEMLRSEWPPSSYATQVFSSATQRWQEASFLRVGEAAGVVADMKPSPNWNVPNHTAYWRGALYVHCLGDVISLSDAKYQIVKTPRDNTYLRLGRSEKGVYCTTSEDGFHDLPIWHLNESYGQMEWVLKHHVNPRSFARKLHALEDYHRQNRGPWILQDNNYRRKHHRGADNYVAVAKAEFALNGTLTMIMSLILAIWLKGTTRDAPVF</sequence>
<dbReference type="PANTHER" id="PTHR34591">
    <property type="entry name" value="OS03G0653100 PROTEIN-RELATED"/>
    <property type="match status" value="1"/>
</dbReference>
<proteinExistence type="predicted"/>
<evidence type="ECO:0000259" key="1">
    <source>
        <dbReference type="SMART" id="SM00256"/>
    </source>
</evidence>
<dbReference type="InterPro" id="IPR036047">
    <property type="entry name" value="F-box-like_dom_sf"/>
</dbReference>
<dbReference type="SMART" id="SM00256">
    <property type="entry name" value="FBOX"/>
    <property type="match status" value="1"/>
</dbReference>
<evidence type="ECO:0000313" key="3">
    <source>
        <dbReference type="Proteomes" id="UP000275267"/>
    </source>
</evidence>
<dbReference type="AlphaFoldDB" id="A0A3L6SJ91"/>
<name>A0A3L6SJ91_PANMI</name>
<dbReference type="Pfam" id="PF00646">
    <property type="entry name" value="F-box"/>
    <property type="match status" value="1"/>
</dbReference>
<dbReference type="InterPro" id="IPR001810">
    <property type="entry name" value="F-box_dom"/>
</dbReference>
<dbReference type="EMBL" id="PQIB02000005">
    <property type="protein sequence ID" value="RLN19986.1"/>
    <property type="molecule type" value="Genomic_DNA"/>
</dbReference>
<comment type="caution">
    <text evidence="2">The sequence shown here is derived from an EMBL/GenBank/DDBJ whole genome shotgun (WGS) entry which is preliminary data.</text>
</comment>
<dbReference type="SUPFAM" id="SSF81383">
    <property type="entry name" value="F-box domain"/>
    <property type="match status" value="1"/>
</dbReference>
<keyword evidence="3" id="KW-1185">Reference proteome</keyword>
<organism evidence="2 3">
    <name type="scientific">Panicum miliaceum</name>
    <name type="common">Proso millet</name>
    <name type="synonym">Broomcorn millet</name>
    <dbReference type="NCBI Taxonomy" id="4540"/>
    <lineage>
        <taxon>Eukaryota</taxon>
        <taxon>Viridiplantae</taxon>
        <taxon>Streptophyta</taxon>
        <taxon>Embryophyta</taxon>
        <taxon>Tracheophyta</taxon>
        <taxon>Spermatophyta</taxon>
        <taxon>Magnoliopsida</taxon>
        <taxon>Liliopsida</taxon>
        <taxon>Poales</taxon>
        <taxon>Poaceae</taxon>
        <taxon>PACMAD clade</taxon>
        <taxon>Panicoideae</taxon>
        <taxon>Panicodae</taxon>
        <taxon>Paniceae</taxon>
        <taxon>Panicinae</taxon>
        <taxon>Panicum</taxon>
        <taxon>Panicum sect. Panicum</taxon>
    </lineage>
</organism>
<dbReference type="Gene3D" id="1.20.1280.50">
    <property type="match status" value="1"/>
</dbReference>
<feature type="domain" description="F-box" evidence="1">
    <location>
        <begin position="8"/>
        <end position="48"/>
    </location>
</feature>
<dbReference type="PANTHER" id="PTHR34591:SF56">
    <property type="entry name" value="F-BOX DOMAIN-CONTAINING PROTEIN"/>
    <property type="match status" value="1"/>
</dbReference>